<evidence type="ECO:0000313" key="3">
    <source>
        <dbReference type="Proteomes" id="UP000708208"/>
    </source>
</evidence>
<dbReference type="Proteomes" id="UP000708208">
    <property type="component" value="Unassembled WGS sequence"/>
</dbReference>
<feature type="region of interest" description="Disordered" evidence="1">
    <location>
        <begin position="29"/>
        <end position="107"/>
    </location>
</feature>
<reference evidence="2" key="1">
    <citation type="submission" date="2021-06" db="EMBL/GenBank/DDBJ databases">
        <authorList>
            <person name="Hodson N. C."/>
            <person name="Mongue J. A."/>
            <person name="Jaron S. K."/>
        </authorList>
    </citation>
    <scope>NUCLEOTIDE SEQUENCE</scope>
</reference>
<feature type="non-terminal residue" evidence="2">
    <location>
        <position position="127"/>
    </location>
</feature>
<dbReference type="EMBL" id="CAJVCH010556269">
    <property type="protein sequence ID" value="CAG7830513.1"/>
    <property type="molecule type" value="Genomic_DNA"/>
</dbReference>
<comment type="caution">
    <text evidence="2">The sequence shown here is derived from an EMBL/GenBank/DDBJ whole genome shotgun (WGS) entry which is preliminary data.</text>
</comment>
<organism evidence="2 3">
    <name type="scientific">Allacma fusca</name>
    <dbReference type="NCBI Taxonomy" id="39272"/>
    <lineage>
        <taxon>Eukaryota</taxon>
        <taxon>Metazoa</taxon>
        <taxon>Ecdysozoa</taxon>
        <taxon>Arthropoda</taxon>
        <taxon>Hexapoda</taxon>
        <taxon>Collembola</taxon>
        <taxon>Symphypleona</taxon>
        <taxon>Sminthuridae</taxon>
        <taxon>Allacma</taxon>
    </lineage>
</organism>
<feature type="compositionally biased region" description="Polar residues" evidence="1">
    <location>
        <begin position="65"/>
        <end position="78"/>
    </location>
</feature>
<evidence type="ECO:0000256" key="1">
    <source>
        <dbReference type="SAM" id="MobiDB-lite"/>
    </source>
</evidence>
<gene>
    <name evidence="2" type="ORF">AFUS01_LOCUS40312</name>
</gene>
<name>A0A8J2LF59_9HEXA</name>
<keyword evidence="3" id="KW-1185">Reference proteome</keyword>
<proteinExistence type="predicted"/>
<feature type="non-terminal residue" evidence="2">
    <location>
        <position position="1"/>
    </location>
</feature>
<sequence length="127" mass="14057">AVTKQFGATLNLVMGLDSQLPVKKSLVKRETPMKADNSVSEDYGFALGPVSDDLNENEDCGDQLSPESYQDNNESQDSAGMDSDDPDYKLLDFKETPASPVVMRSRNSSKILDKVKEIGENKFLYED</sequence>
<protein>
    <submittedName>
        <fullName evidence="2">Uncharacterized protein</fullName>
    </submittedName>
</protein>
<dbReference type="AlphaFoldDB" id="A0A8J2LF59"/>
<feature type="compositionally biased region" description="Basic and acidic residues" evidence="1">
    <location>
        <begin position="86"/>
        <end position="95"/>
    </location>
</feature>
<evidence type="ECO:0000313" key="2">
    <source>
        <dbReference type="EMBL" id="CAG7830513.1"/>
    </source>
</evidence>
<accession>A0A8J2LF59</accession>